<evidence type="ECO:0000313" key="9">
    <source>
        <dbReference type="EMBL" id="RDH82419.1"/>
    </source>
</evidence>
<keyword evidence="10" id="KW-1185">Reference proteome</keyword>
<evidence type="ECO:0000256" key="3">
    <source>
        <dbReference type="ARBA" id="ARBA00022723"/>
    </source>
</evidence>
<evidence type="ECO:0000259" key="8">
    <source>
        <dbReference type="PROSITE" id="PS51007"/>
    </source>
</evidence>
<dbReference type="InterPro" id="IPR008168">
    <property type="entry name" value="Cyt_C_IC"/>
</dbReference>
<keyword evidence="7" id="KW-0732">Signal</keyword>
<dbReference type="InterPro" id="IPR051459">
    <property type="entry name" value="Cytochrome_c-type_DH"/>
</dbReference>
<dbReference type="Pfam" id="PF13442">
    <property type="entry name" value="Cytochrome_CBB3"/>
    <property type="match status" value="1"/>
</dbReference>
<dbReference type="InterPro" id="IPR009056">
    <property type="entry name" value="Cyt_c-like_dom"/>
</dbReference>
<dbReference type="PANTHER" id="PTHR35008">
    <property type="entry name" value="BLL4482 PROTEIN-RELATED"/>
    <property type="match status" value="1"/>
</dbReference>
<dbReference type="GO" id="GO:0020037">
    <property type="term" value="F:heme binding"/>
    <property type="evidence" value="ECO:0007669"/>
    <property type="project" value="InterPro"/>
</dbReference>
<evidence type="ECO:0000256" key="2">
    <source>
        <dbReference type="ARBA" id="ARBA00022617"/>
    </source>
</evidence>
<dbReference type="GO" id="GO:0009055">
    <property type="term" value="F:electron transfer activity"/>
    <property type="evidence" value="ECO:0007669"/>
    <property type="project" value="InterPro"/>
</dbReference>
<keyword evidence="5 6" id="KW-0408">Iron</keyword>
<dbReference type="GO" id="GO:0005506">
    <property type="term" value="F:iron ion binding"/>
    <property type="evidence" value="ECO:0007669"/>
    <property type="project" value="InterPro"/>
</dbReference>
<dbReference type="InterPro" id="IPR036909">
    <property type="entry name" value="Cyt_c-like_dom_sf"/>
</dbReference>
<evidence type="ECO:0000313" key="10">
    <source>
        <dbReference type="Proteomes" id="UP000254266"/>
    </source>
</evidence>
<sequence>MMIFLRLFILLLSITMLCSCEQNPLPSDKIDINTAAKDWNSASKIWNETELVQLEKGKRLYRASCAACHLSSGEGQQQTIGSPALKNNSIVKGKIEVLSDIILNGRNSMPAFADSINNNDLTKVISYIRNAWGNNSNSIVDKSTIDLLMPESN</sequence>
<comment type="caution">
    <text evidence="9">The sequence shown here is derived from an EMBL/GenBank/DDBJ whole genome shotgun (WGS) entry which is preliminary data.</text>
</comment>
<feature type="domain" description="Cytochrome c" evidence="8">
    <location>
        <begin position="52"/>
        <end position="132"/>
    </location>
</feature>
<dbReference type="EMBL" id="QFXC01000011">
    <property type="protein sequence ID" value="RDH82419.1"/>
    <property type="molecule type" value="Genomic_DNA"/>
</dbReference>
<proteinExistence type="predicted"/>
<dbReference type="PROSITE" id="PS51257">
    <property type="entry name" value="PROKAR_LIPOPROTEIN"/>
    <property type="match status" value="1"/>
</dbReference>
<accession>A0A370DBY4</accession>
<name>A0A370DBY4_9GAMM</name>
<dbReference type="SUPFAM" id="SSF46626">
    <property type="entry name" value="Cytochrome c"/>
    <property type="match status" value="1"/>
</dbReference>
<keyword evidence="3 6" id="KW-0479">Metal-binding</keyword>
<dbReference type="PRINTS" id="PR00605">
    <property type="entry name" value="CYTCHROMECIC"/>
</dbReference>
<feature type="signal peptide" evidence="7">
    <location>
        <begin position="1"/>
        <end position="20"/>
    </location>
</feature>
<evidence type="ECO:0000256" key="6">
    <source>
        <dbReference type="PROSITE-ProRule" id="PRU00433"/>
    </source>
</evidence>
<feature type="chain" id="PRO_5016977337" description="Cytochrome c domain-containing protein" evidence="7">
    <location>
        <begin position="21"/>
        <end position="153"/>
    </location>
</feature>
<keyword evidence="1" id="KW-0813">Transport</keyword>
<keyword evidence="2 6" id="KW-0349">Heme</keyword>
<keyword evidence="4" id="KW-0249">Electron transport</keyword>
<dbReference type="PANTHER" id="PTHR35008:SF4">
    <property type="entry name" value="BLL4482 PROTEIN"/>
    <property type="match status" value="1"/>
</dbReference>
<protein>
    <recommendedName>
        <fullName evidence="8">Cytochrome c domain-containing protein</fullName>
    </recommendedName>
</protein>
<dbReference type="PROSITE" id="PS51007">
    <property type="entry name" value="CYTC"/>
    <property type="match status" value="1"/>
</dbReference>
<gene>
    <name evidence="9" type="ORF">DIZ80_08995</name>
</gene>
<evidence type="ECO:0000256" key="5">
    <source>
        <dbReference type="ARBA" id="ARBA00023004"/>
    </source>
</evidence>
<evidence type="ECO:0000256" key="4">
    <source>
        <dbReference type="ARBA" id="ARBA00022982"/>
    </source>
</evidence>
<dbReference type="Gene3D" id="1.10.760.10">
    <property type="entry name" value="Cytochrome c-like domain"/>
    <property type="match status" value="1"/>
</dbReference>
<dbReference type="AlphaFoldDB" id="A0A370DBY4"/>
<evidence type="ECO:0000256" key="1">
    <source>
        <dbReference type="ARBA" id="ARBA00022448"/>
    </source>
</evidence>
<evidence type="ECO:0000256" key="7">
    <source>
        <dbReference type="SAM" id="SignalP"/>
    </source>
</evidence>
<organism evidence="9 10">
    <name type="scientific">endosymbiont of Galathealinum brachiosum</name>
    <dbReference type="NCBI Taxonomy" id="2200906"/>
    <lineage>
        <taxon>Bacteria</taxon>
        <taxon>Pseudomonadati</taxon>
        <taxon>Pseudomonadota</taxon>
        <taxon>Gammaproteobacteria</taxon>
        <taxon>sulfur-oxidizing symbionts</taxon>
    </lineage>
</organism>
<reference evidence="9 10" key="1">
    <citation type="journal article" date="2018" name="ISME J.">
        <title>Endosymbiont genomes yield clues of tubeworm success.</title>
        <authorList>
            <person name="Li Y."/>
            <person name="Liles M.R."/>
            <person name="Halanych K.M."/>
        </authorList>
    </citation>
    <scope>NUCLEOTIDE SEQUENCE [LARGE SCALE GENOMIC DNA]</scope>
    <source>
        <strain evidence="9">A1464</strain>
    </source>
</reference>
<dbReference type="Proteomes" id="UP000254266">
    <property type="component" value="Unassembled WGS sequence"/>
</dbReference>